<organism evidence="1">
    <name type="scientific">marine sediment metagenome</name>
    <dbReference type="NCBI Taxonomy" id="412755"/>
    <lineage>
        <taxon>unclassified sequences</taxon>
        <taxon>metagenomes</taxon>
        <taxon>ecological metagenomes</taxon>
    </lineage>
</organism>
<dbReference type="AlphaFoldDB" id="X0VR39"/>
<feature type="non-terminal residue" evidence="1">
    <location>
        <position position="64"/>
    </location>
</feature>
<dbReference type="EMBL" id="BARS01023720">
    <property type="protein sequence ID" value="GAG13612.1"/>
    <property type="molecule type" value="Genomic_DNA"/>
</dbReference>
<gene>
    <name evidence="1" type="ORF">S01H1_37753</name>
</gene>
<sequence>MDFQKGKDKESIKAPTNLLCEYTSNPLGIDTALPRFSWMLNHSKRGQFQSSYQVLIASSRKNLY</sequence>
<evidence type="ECO:0000313" key="1">
    <source>
        <dbReference type="EMBL" id="GAG13612.1"/>
    </source>
</evidence>
<proteinExistence type="predicted"/>
<dbReference type="Gene3D" id="2.60.40.10">
    <property type="entry name" value="Immunoglobulins"/>
    <property type="match status" value="1"/>
</dbReference>
<reference evidence="1" key="1">
    <citation type="journal article" date="2014" name="Front. Microbiol.">
        <title>High frequency of phylogenetically diverse reductive dehalogenase-homologous genes in deep subseafloor sedimentary metagenomes.</title>
        <authorList>
            <person name="Kawai M."/>
            <person name="Futagami T."/>
            <person name="Toyoda A."/>
            <person name="Takaki Y."/>
            <person name="Nishi S."/>
            <person name="Hori S."/>
            <person name="Arai W."/>
            <person name="Tsubouchi T."/>
            <person name="Morono Y."/>
            <person name="Uchiyama I."/>
            <person name="Ito T."/>
            <person name="Fujiyama A."/>
            <person name="Inagaki F."/>
            <person name="Takami H."/>
        </authorList>
    </citation>
    <scope>NUCLEOTIDE SEQUENCE</scope>
    <source>
        <strain evidence="1">Expedition CK06-06</strain>
    </source>
</reference>
<protein>
    <submittedName>
        <fullName evidence="1">Uncharacterized protein</fullName>
    </submittedName>
</protein>
<comment type="caution">
    <text evidence="1">The sequence shown here is derived from an EMBL/GenBank/DDBJ whole genome shotgun (WGS) entry which is preliminary data.</text>
</comment>
<dbReference type="Pfam" id="PF25788">
    <property type="entry name" value="Ig_Rha78A_N"/>
    <property type="match status" value="1"/>
</dbReference>
<accession>X0VR39</accession>
<dbReference type="InterPro" id="IPR013783">
    <property type="entry name" value="Ig-like_fold"/>
</dbReference>
<name>X0VR39_9ZZZZ</name>